<feature type="domain" description="Secretion system C-terminal sorting" evidence="1">
    <location>
        <begin position="481"/>
        <end position="548"/>
    </location>
</feature>
<organism evidence="2 3">
    <name type="scientific">Hymenobacter rigui</name>
    <dbReference type="NCBI Taxonomy" id="334424"/>
    <lineage>
        <taxon>Bacteria</taxon>
        <taxon>Pseudomonadati</taxon>
        <taxon>Bacteroidota</taxon>
        <taxon>Cytophagia</taxon>
        <taxon>Cytophagales</taxon>
        <taxon>Hymenobacteraceae</taxon>
        <taxon>Hymenobacter</taxon>
    </lineage>
</organism>
<keyword evidence="3" id="KW-1185">Reference proteome</keyword>
<dbReference type="OrthoDB" id="9811934at2"/>
<dbReference type="AlphaFoldDB" id="A0A3R9P4R4"/>
<proteinExistence type="predicted"/>
<dbReference type="EMBL" id="RWIT01000002">
    <property type="protein sequence ID" value="RSK50139.1"/>
    <property type="molecule type" value="Genomic_DNA"/>
</dbReference>
<comment type="caution">
    <text evidence="2">The sequence shown here is derived from an EMBL/GenBank/DDBJ whole genome shotgun (WGS) entry which is preliminary data.</text>
</comment>
<reference evidence="2 3" key="1">
    <citation type="submission" date="2018-12" db="EMBL/GenBank/DDBJ databases">
        <authorList>
            <person name="Feng G."/>
            <person name="Zhu H."/>
        </authorList>
    </citation>
    <scope>NUCLEOTIDE SEQUENCE [LARGE SCALE GENOMIC DNA]</scope>
    <source>
        <strain evidence="2 3">KCTC 12533</strain>
    </source>
</reference>
<dbReference type="PANTHER" id="PTHR42754:SF1">
    <property type="entry name" value="LIPOPROTEIN"/>
    <property type="match status" value="1"/>
</dbReference>
<name>A0A3R9P4R4_9BACT</name>
<gene>
    <name evidence="2" type="ORF">EI291_05660</name>
</gene>
<accession>A0A3R9P4R4</accession>
<dbReference type="Pfam" id="PF18962">
    <property type="entry name" value="Por_Secre_tail"/>
    <property type="match status" value="1"/>
</dbReference>
<dbReference type="PANTHER" id="PTHR42754">
    <property type="entry name" value="ENDOGLUCANASE"/>
    <property type="match status" value="1"/>
</dbReference>
<sequence length="558" mass="60800">MPASQHYQTDSPPSTRRAILSAFLEQVSVYRVLLTGVLIGSCWVHSLGQTPGFVKQWDKTYGGDRADELHTLIPTQDGGYLAGGQSTSNAFGTRTQGSQGRTDYWLLKLDAQGMPQWDQRYGGDGYDEAWALLQTSDGGYLIGGDSRKESMGGDKTQLGFGDYDFWVIKTSPTGVKQWDVTLGTGSPEHLTNLVETQDGGYLLAGESDNAYGVWKLSANGQTNWIRTYRAGSGLRWPATKLQTVQPTADGGFLLAGSATGGVFNDRTQPDRGGYDYWIVKIGALGQKEWDWAYGGPGDDELRSCQPTPDGGYLLGGTTSSGIGGDKTQTSRGKKDLWLVKIDAAGTLQWERRFGGQEDDIMGATRVIPGGYLVGASSWSPVSGDKTQPCWGYDDYWLLQLDLQGRLVREQRYGSTSLDALEALVLTRDGGCLLGGWSYSFRYGDKSEDNIGQVNFWLVKMAPFLPLSTLKPTLTGEVRVAPNPAHDQLHFTIPAQPTMRVVTVVLLDAVGRQVKQEQYTGNLAATSATLPVRGLPAGVYYLRLEAPNQLIGMQRVLVQ</sequence>
<dbReference type="NCBIfam" id="TIGR04183">
    <property type="entry name" value="Por_Secre_tail"/>
    <property type="match status" value="1"/>
</dbReference>
<dbReference type="InterPro" id="IPR026444">
    <property type="entry name" value="Secre_tail"/>
</dbReference>
<dbReference type="Proteomes" id="UP000273500">
    <property type="component" value="Unassembled WGS sequence"/>
</dbReference>
<evidence type="ECO:0000313" key="3">
    <source>
        <dbReference type="Proteomes" id="UP000273500"/>
    </source>
</evidence>
<evidence type="ECO:0000313" key="2">
    <source>
        <dbReference type="EMBL" id="RSK50139.1"/>
    </source>
</evidence>
<evidence type="ECO:0000259" key="1">
    <source>
        <dbReference type="Pfam" id="PF18962"/>
    </source>
</evidence>
<protein>
    <submittedName>
        <fullName evidence="2">T9SS C-terminal target domain-containing protein</fullName>
    </submittedName>
</protein>